<dbReference type="Proteomes" id="UP000607653">
    <property type="component" value="Unassembled WGS sequence"/>
</dbReference>
<keyword evidence="1" id="KW-0472">Membrane</keyword>
<keyword evidence="1" id="KW-1133">Transmembrane helix</keyword>
<name>A0A822ZLE3_NELNU</name>
<evidence type="ECO:0000313" key="2">
    <source>
        <dbReference type="EMBL" id="DAD45300.1"/>
    </source>
</evidence>
<feature type="transmembrane region" description="Helical" evidence="1">
    <location>
        <begin position="34"/>
        <end position="53"/>
    </location>
</feature>
<evidence type="ECO:0000313" key="3">
    <source>
        <dbReference type="Proteomes" id="UP000607653"/>
    </source>
</evidence>
<sequence>MLEAMLFIYFLFFMLCLTAYGITIFICPDKCNCLLYETSLSCCGILIGVYELVPYYKGENRVFDVLPPTMLVFVGRHHIIVPQKFLVVGLFVALCS</sequence>
<proteinExistence type="predicted"/>
<dbReference type="AlphaFoldDB" id="A0A822ZLE3"/>
<gene>
    <name evidence="2" type="ORF">HUJ06_003530</name>
</gene>
<comment type="caution">
    <text evidence="2">The sequence shown here is derived from an EMBL/GenBank/DDBJ whole genome shotgun (WGS) entry which is preliminary data.</text>
</comment>
<feature type="transmembrane region" description="Helical" evidence="1">
    <location>
        <begin position="6"/>
        <end position="27"/>
    </location>
</feature>
<reference evidence="2 3" key="1">
    <citation type="journal article" date="2020" name="Mol. Biol. Evol.">
        <title>Distinct Expression and Methylation Patterns for Genes with Different Fates following a Single Whole-Genome Duplication in Flowering Plants.</title>
        <authorList>
            <person name="Shi T."/>
            <person name="Rahmani R.S."/>
            <person name="Gugger P.F."/>
            <person name="Wang M."/>
            <person name="Li H."/>
            <person name="Zhang Y."/>
            <person name="Li Z."/>
            <person name="Wang Q."/>
            <person name="Van de Peer Y."/>
            <person name="Marchal K."/>
            <person name="Chen J."/>
        </authorList>
    </citation>
    <scope>NUCLEOTIDE SEQUENCE [LARGE SCALE GENOMIC DNA]</scope>
    <source>
        <tissue evidence="2">Leaf</tissue>
    </source>
</reference>
<feature type="transmembrane region" description="Helical" evidence="1">
    <location>
        <begin position="73"/>
        <end position="95"/>
    </location>
</feature>
<keyword evidence="1" id="KW-0812">Transmembrane</keyword>
<keyword evidence="3" id="KW-1185">Reference proteome</keyword>
<evidence type="ECO:0000256" key="1">
    <source>
        <dbReference type="SAM" id="Phobius"/>
    </source>
</evidence>
<organism evidence="2 3">
    <name type="scientific">Nelumbo nucifera</name>
    <name type="common">Sacred lotus</name>
    <dbReference type="NCBI Taxonomy" id="4432"/>
    <lineage>
        <taxon>Eukaryota</taxon>
        <taxon>Viridiplantae</taxon>
        <taxon>Streptophyta</taxon>
        <taxon>Embryophyta</taxon>
        <taxon>Tracheophyta</taxon>
        <taxon>Spermatophyta</taxon>
        <taxon>Magnoliopsida</taxon>
        <taxon>Proteales</taxon>
        <taxon>Nelumbonaceae</taxon>
        <taxon>Nelumbo</taxon>
    </lineage>
</organism>
<dbReference type="EMBL" id="DUZY01000007">
    <property type="protein sequence ID" value="DAD45300.1"/>
    <property type="molecule type" value="Genomic_DNA"/>
</dbReference>
<accession>A0A822ZLE3</accession>
<protein>
    <submittedName>
        <fullName evidence="2">Uncharacterized protein</fullName>
    </submittedName>
</protein>